<keyword evidence="2" id="KW-0479">Metal-binding</keyword>
<feature type="domain" description="Succinylglutamate desuccinylase/Aspartoacylase catalytic" evidence="5">
    <location>
        <begin position="31"/>
        <end position="179"/>
    </location>
</feature>
<keyword evidence="4" id="KW-0862">Zinc</keyword>
<protein>
    <submittedName>
        <fullName evidence="6">Succinylglutamate desuccinylase/aspartoacylase family protein</fullName>
        <ecNumber evidence="6">3.5.1.-</ecNumber>
    </submittedName>
</protein>
<evidence type="ECO:0000313" key="6">
    <source>
        <dbReference type="EMBL" id="MFC7409919.1"/>
    </source>
</evidence>
<reference evidence="7" key="1">
    <citation type="journal article" date="2019" name="Int. J. Syst. Evol. Microbiol.">
        <title>The Global Catalogue of Microorganisms (GCM) 10K type strain sequencing project: providing services to taxonomists for standard genome sequencing and annotation.</title>
        <authorList>
            <consortium name="The Broad Institute Genomics Platform"/>
            <consortium name="The Broad Institute Genome Sequencing Center for Infectious Disease"/>
            <person name="Wu L."/>
            <person name="Ma J."/>
        </authorList>
    </citation>
    <scope>NUCLEOTIDE SEQUENCE [LARGE SCALE GENOMIC DNA]</scope>
    <source>
        <strain evidence="7">CGMCC 1.12371</strain>
    </source>
</reference>
<keyword evidence="3 6" id="KW-0378">Hydrolase</keyword>
<comment type="caution">
    <text evidence="6">The sequence shown here is derived from an EMBL/GenBank/DDBJ whole genome shotgun (WGS) entry which is preliminary data.</text>
</comment>
<gene>
    <name evidence="6" type="ORF">ACFQPB_13705</name>
</gene>
<keyword evidence="7" id="KW-1185">Reference proteome</keyword>
<comment type="cofactor">
    <cofactor evidence="1">
        <name>Zn(2+)</name>
        <dbReference type="ChEBI" id="CHEBI:29105"/>
    </cofactor>
</comment>
<dbReference type="EMBL" id="JBHTCA010000010">
    <property type="protein sequence ID" value="MFC7409919.1"/>
    <property type="molecule type" value="Genomic_DNA"/>
</dbReference>
<organism evidence="6 7">
    <name type="scientific">Hydrogenophaga atypica</name>
    <dbReference type="NCBI Taxonomy" id="249409"/>
    <lineage>
        <taxon>Bacteria</taxon>
        <taxon>Pseudomonadati</taxon>
        <taxon>Pseudomonadota</taxon>
        <taxon>Betaproteobacteria</taxon>
        <taxon>Burkholderiales</taxon>
        <taxon>Comamonadaceae</taxon>
        <taxon>Hydrogenophaga</taxon>
    </lineage>
</organism>
<evidence type="ECO:0000259" key="5">
    <source>
        <dbReference type="Pfam" id="PF24827"/>
    </source>
</evidence>
<dbReference type="EC" id="3.5.1.-" evidence="6"/>
<dbReference type="PANTHER" id="PTHR37326:SF1">
    <property type="entry name" value="BLL3975 PROTEIN"/>
    <property type="match status" value="1"/>
</dbReference>
<dbReference type="InterPro" id="IPR055438">
    <property type="entry name" value="AstE_AspA_cat"/>
</dbReference>
<evidence type="ECO:0000256" key="2">
    <source>
        <dbReference type="ARBA" id="ARBA00022723"/>
    </source>
</evidence>
<dbReference type="PANTHER" id="PTHR37326">
    <property type="entry name" value="BLL3975 PROTEIN"/>
    <property type="match status" value="1"/>
</dbReference>
<dbReference type="SUPFAM" id="SSF53187">
    <property type="entry name" value="Zn-dependent exopeptidases"/>
    <property type="match status" value="1"/>
</dbReference>
<dbReference type="RefSeq" id="WP_382224226.1">
    <property type="nucleotide sequence ID" value="NZ_JBHTCA010000010.1"/>
</dbReference>
<name>A0ABW2QLA7_9BURK</name>
<dbReference type="Pfam" id="PF24827">
    <property type="entry name" value="AstE_AspA_cat"/>
    <property type="match status" value="1"/>
</dbReference>
<evidence type="ECO:0000256" key="4">
    <source>
        <dbReference type="ARBA" id="ARBA00022833"/>
    </source>
</evidence>
<dbReference type="CDD" id="cd06250">
    <property type="entry name" value="M14_PaAOTO_like"/>
    <property type="match status" value="1"/>
</dbReference>
<accession>A0ABW2QLA7</accession>
<dbReference type="Gene3D" id="3.40.630.10">
    <property type="entry name" value="Zn peptidases"/>
    <property type="match status" value="1"/>
</dbReference>
<evidence type="ECO:0000313" key="7">
    <source>
        <dbReference type="Proteomes" id="UP001596501"/>
    </source>
</evidence>
<evidence type="ECO:0000256" key="3">
    <source>
        <dbReference type="ARBA" id="ARBA00022801"/>
    </source>
</evidence>
<evidence type="ECO:0000256" key="1">
    <source>
        <dbReference type="ARBA" id="ARBA00001947"/>
    </source>
</evidence>
<proteinExistence type="predicted"/>
<sequence length="376" mass="40371">MDIRHHPLPVASLGNQKTVTSLHFGTPGARPKVYLQASLHAEELPGMLAAHHLRQKLLAAEDAGQIRGEVVLVPVANPIGLAQRLDHKPMGRFEFSSSENFNRHYPDLAQVAFERTRGKLTQDGARNVTLVREAVAGWLAEQQPQTELQGLRHTLTSLAFDADVVIDLHCDCEAVMHFYAERHCWPVLEPLSRYLGSQAVLLADAATNGGPFDEQLSGLWSQLPVLLRQAGVDVPLPVGCASTTVELRGEADVYHPLADQDSAALWAYLQHLGVVAGTAPAMPGPRCEPTPLAGSETLKAPCPGVLVFVADVGQHLAVGDAVADIIDPTLGTVHTVRAGTAGVFYARILHRYIQTGLEIGKIAGSVPFRTGNLLGN</sequence>
<dbReference type="GO" id="GO:0016787">
    <property type="term" value="F:hydrolase activity"/>
    <property type="evidence" value="ECO:0007669"/>
    <property type="project" value="UniProtKB-KW"/>
</dbReference>
<dbReference type="InterPro" id="IPR053138">
    <property type="entry name" value="N-alpha-Ac-DABA_deacetylase"/>
</dbReference>
<dbReference type="Proteomes" id="UP001596501">
    <property type="component" value="Unassembled WGS sequence"/>
</dbReference>